<accession>A0A842INZ2</accession>
<dbReference type="RefSeq" id="WP_185787264.1">
    <property type="nucleotide sequence ID" value="NZ_JACLCP010000001.1"/>
</dbReference>
<dbReference type="PROSITE" id="PS51257">
    <property type="entry name" value="PROKAR_LIPOPROTEIN"/>
    <property type="match status" value="1"/>
</dbReference>
<sequence>MKRIVYLLIAISAIISIGCNPVEDINSDLAEQAEPIIGTDEFTLTSDDYADLVDQGDGDPDFYEMFEAFSDVDDAKVILPPFLADKYPFWGDGSSVTVIFNLFDGNPEDVSAFTGADVYNLGSGDYPTSNSNAFLLEEDPEMTLEDVLADQFGTPTDGQVVRLGYNRFTQAPEVGLASVYEVAFPDSYDDFELVSVSGPDALGWTVGSANVQGSGFDGGANALEEWLISPGIDLTGESGLSFQITQEIDFLGDPDLIDILISTDYTTGSDPMMATWTALPFDKTIYGSLTISEDFDFSAYDGESIHVGLKYSSTDSDSPRWRVQDFAIRTTGFSGSTESLSAYYKYSDGSWDDVDGVYYLSAADYDSMGESSGQPGRFDNFSGSTLPANYLPQFLNITYPFAQEEDELFVIYRFFQGGDVGTVTKGNLYTFTNGEWVPSISSLQFGLEAGIWVPDNTIRYTLTAGDYAAVVSGLTGVAGFEAAVGNLDSFGNFSRTGGSTNWSDEMILTALNIVLDNLNPSAEEGQKYIVTVATWAPGNSTEDFAVIKTGGEWIYQE</sequence>
<organism evidence="1 2">
    <name type="scientific">Winogradskyella flava</name>
    <dbReference type="NCBI Taxonomy" id="1884876"/>
    <lineage>
        <taxon>Bacteria</taxon>
        <taxon>Pseudomonadati</taxon>
        <taxon>Bacteroidota</taxon>
        <taxon>Flavobacteriia</taxon>
        <taxon>Flavobacteriales</taxon>
        <taxon>Flavobacteriaceae</taxon>
        <taxon>Winogradskyella</taxon>
    </lineage>
</organism>
<keyword evidence="2" id="KW-1185">Reference proteome</keyword>
<evidence type="ECO:0000313" key="2">
    <source>
        <dbReference type="Proteomes" id="UP000533900"/>
    </source>
</evidence>
<comment type="caution">
    <text evidence="1">The sequence shown here is derived from an EMBL/GenBank/DDBJ whole genome shotgun (WGS) entry which is preliminary data.</text>
</comment>
<name>A0A842INZ2_9FLAO</name>
<dbReference type="NCBIfam" id="NF038128">
    <property type="entry name" value="choice_anch_J"/>
    <property type="match status" value="1"/>
</dbReference>
<reference evidence="1" key="1">
    <citation type="submission" date="2020-08" db="EMBL/GenBank/DDBJ databases">
        <title>Winogradskyella ouciana sp. nov., isolated from the hadal seawater of the Mariana Trench.</title>
        <authorList>
            <person name="He X."/>
        </authorList>
    </citation>
    <scope>NUCLEOTIDE SEQUENCE [LARGE SCALE GENOMIC DNA]</scope>
    <source>
        <strain evidence="1">KCTC 52348</strain>
    </source>
</reference>
<protein>
    <submittedName>
        <fullName evidence="1">Choice-of-anchor J domain-containing protein</fullName>
    </submittedName>
</protein>
<dbReference type="AlphaFoldDB" id="A0A842INZ2"/>
<dbReference type="Gene3D" id="2.60.120.200">
    <property type="match status" value="1"/>
</dbReference>
<gene>
    <name evidence="1" type="ORF">H7F21_00380</name>
</gene>
<dbReference type="Proteomes" id="UP000533900">
    <property type="component" value="Unassembled WGS sequence"/>
</dbReference>
<proteinExistence type="predicted"/>
<dbReference type="EMBL" id="JACLCP010000001">
    <property type="protein sequence ID" value="MBC2843533.1"/>
    <property type="molecule type" value="Genomic_DNA"/>
</dbReference>
<evidence type="ECO:0000313" key="1">
    <source>
        <dbReference type="EMBL" id="MBC2843533.1"/>
    </source>
</evidence>